<organism evidence="2 3">
    <name type="scientific">Phialemonium atrogriseum</name>
    <dbReference type="NCBI Taxonomy" id="1093897"/>
    <lineage>
        <taxon>Eukaryota</taxon>
        <taxon>Fungi</taxon>
        <taxon>Dikarya</taxon>
        <taxon>Ascomycota</taxon>
        <taxon>Pezizomycotina</taxon>
        <taxon>Sordariomycetes</taxon>
        <taxon>Sordariomycetidae</taxon>
        <taxon>Cephalothecales</taxon>
        <taxon>Cephalothecaceae</taxon>
        <taxon>Phialemonium</taxon>
    </lineage>
</organism>
<feature type="compositionally biased region" description="Low complexity" evidence="1">
    <location>
        <begin position="499"/>
        <end position="510"/>
    </location>
</feature>
<dbReference type="GeneID" id="85315403"/>
<sequence>MRNNLYLLVLDEPSNFLDRDSLGRLAVMICGLTQLLQPVRGTSWETGSVLDGVEDGMGLAAAVALYKGLLEDLAALGAVIDGGADTRLGLVRPLGRHFCHGPRKSSRCYLEVALADGSGTPSIITPHTKSNIASICRNESVGPAVLDLEFTSVTSRDFFVNLRQLSAKVDIDTTLPLVRAAQNERLGTAQSSIPDDVIRAMLKTDKFSNVTIRAGKRKKGGRRSREPREPSHDDDDGDDNDDSILLKHGALPSDHHRSLKGKGTAPHVHATTSSVSEDATGGPRPTSSQHNDDNSEEDIEVGDGDGDGDGHDGDDGDIGFDVLPRDSSGAFDTSQQLLPPTKPHRELLRAWLHFDPASNPQSDTRLSPERWLDDCLIDASLRLLNLVSSTKLACLSPLLCCPDAQDTPLLSFAAITIESGTATLILLPLHLADANHWVLAAALPSKKASPSTTPSPAPAPASGPSQPTSTPPSPSSWAADSLSPRWHPGPSAPWPVRISRPQTTAASTSSPSPPTSSPAAASRSISTPRSSAPSLHACYVLILGAAASSPAVALSHPSTQPLSPARQMQIPRGPSIRSHRPRRPPPSPP</sequence>
<name>A0AAJ0BNY6_9PEZI</name>
<keyword evidence="3" id="KW-1185">Reference proteome</keyword>
<feature type="compositionally biased region" description="Acidic residues" evidence="1">
    <location>
        <begin position="232"/>
        <end position="242"/>
    </location>
</feature>
<gene>
    <name evidence="2" type="ORF">QBC33DRAFT_603803</name>
</gene>
<evidence type="ECO:0000313" key="2">
    <source>
        <dbReference type="EMBL" id="KAK1761795.1"/>
    </source>
</evidence>
<dbReference type="EMBL" id="MU839050">
    <property type="protein sequence ID" value="KAK1761795.1"/>
    <property type="molecule type" value="Genomic_DNA"/>
</dbReference>
<reference evidence="2" key="1">
    <citation type="submission" date="2023-06" db="EMBL/GenBank/DDBJ databases">
        <title>Genome-scale phylogeny and comparative genomics of the fungal order Sordariales.</title>
        <authorList>
            <consortium name="Lawrence Berkeley National Laboratory"/>
            <person name="Hensen N."/>
            <person name="Bonometti L."/>
            <person name="Westerberg I."/>
            <person name="Brannstrom I.O."/>
            <person name="Guillou S."/>
            <person name="Cros-Aarteil S."/>
            <person name="Calhoun S."/>
            <person name="Haridas S."/>
            <person name="Kuo A."/>
            <person name="Mondo S."/>
            <person name="Pangilinan J."/>
            <person name="Riley R."/>
            <person name="Labutti K."/>
            <person name="Andreopoulos B."/>
            <person name="Lipzen A."/>
            <person name="Chen C."/>
            <person name="Yanf M."/>
            <person name="Daum C."/>
            <person name="Ng V."/>
            <person name="Clum A."/>
            <person name="Steindorff A."/>
            <person name="Ohm R."/>
            <person name="Martin F."/>
            <person name="Silar P."/>
            <person name="Natvig D."/>
            <person name="Lalanne C."/>
            <person name="Gautier V."/>
            <person name="Ament-Velasquez S.L."/>
            <person name="Kruys A."/>
            <person name="Hutchinson M.I."/>
            <person name="Powell A.J."/>
            <person name="Barry K."/>
            <person name="Miller A.N."/>
            <person name="Grigoriev I.V."/>
            <person name="Debuchy R."/>
            <person name="Gladieux P."/>
            <person name="Thoren M.H."/>
            <person name="Johannesson H."/>
        </authorList>
    </citation>
    <scope>NUCLEOTIDE SEQUENCE</scope>
    <source>
        <strain evidence="2">8032-3</strain>
    </source>
</reference>
<dbReference type="AlphaFoldDB" id="A0AAJ0BNY6"/>
<comment type="caution">
    <text evidence="2">The sequence shown here is derived from an EMBL/GenBank/DDBJ whole genome shotgun (WGS) entry which is preliminary data.</text>
</comment>
<dbReference type="RefSeq" id="XP_060278008.1">
    <property type="nucleotide sequence ID" value="XM_060432216.1"/>
</dbReference>
<feature type="region of interest" description="Disordered" evidence="1">
    <location>
        <begin position="209"/>
        <end position="340"/>
    </location>
</feature>
<dbReference type="Proteomes" id="UP001244011">
    <property type="component" value="Unassembled WGS sequence"/>
</dbReference>
<evidence type="ECO:0000256" key="1">
    <source>
        <dbReference type="SAM" id="MobiDB-lite"/>
    </source>
</evidence>
<feature type="region of interest" description="Disordered" evidence="1">
    <location>
        <begin position="550"/>
        <end position="589"/>
    </location>
</feature>
<feature type="compositionally biased region" description="Acidic residues" evidence="1">
    <location>
        <begin position="294"/>
        <end position="307"/>
    </location>
</feature>
<feature type="compositionally biased region" description="Low complexity" evidence="1">
    <location>
        <begin position="517"/>
        <end position="531"/>
    </location>
</feature>
<evidence type="ECO:0000313" key="3">
    <source>
        <dbReference type="Proteomes" id="UP001244011"/>
    </source>
</evidence>
<proteinExistence type="predicted"/>
<protein>
    <submittedName>
        <fullName evidence="2">Uncharacterized protein</fullName>
    </submittedName>
</protein>
<accession>A0AAJ0BNY6</accession>
<feature type="region of interest" description="Disordered" evidence="1">
    <location>
        <begin position="446"/>
        <end position="531"/>
    </location>
</feature>
<feature type="compositionally biased region" description="Low complexity" evidence="1">
    <location>
        <begin position="475"/>
        <end position="484"/>
    </location>
</feature>